<dbReference type="Pfam" id="PF02358">
    <property type="entry name" value="Trehalose_PPase"/>
    <property type="match status" value="1"/>
</dbReference>
<dbReference type="AlphaFoldDB" id="A0A0D3JXE0"/>
<dbReference type="InterPro" id="IPR023214">
    <property type="entry name" value="HAD_sf"/>
</dbReference>
<evidence type="ECO:0000313" key="4">
    <source>
        <dbReference type="Proteomes" id="UP000013827"/>
    </source>
</evidence>
<proteinExistence type="inferred from homology"/>
<dbReference type="FunFam" id="3.40.50.1000:FF:000052">
    <property type="entry name" value="Alpha,alpha-trehalose-phosphate synthase [UDP-forming] 6"/>
    <property type="match status" value="1"/>
</dbReference>
<reference evidence="4" key="1">
    <citation type="journal article" date="2013" name="Nature">
        <title>Pan genome of the phytoplankton Emiliania underpins its global distribution.</title>
        <authorList>
            <person name="Read B.A."/>
            <person name="Kegel J."/>
            <person name="Klute M.J."/>
            <person name="Kuo A."/>
            <person name="Lefebvre S.C."/>
            <person name="Maumus F."/>
            <person name="Mayer C."/>
            <person name="Miller J."/>
            <person name="Monier A."/>
            <person name="Salamov A."/>
            <person name="Young J."/>
            <person name="Aguilar M."/>
            <person name="Claverie J.M."/>
            <person name="Frickenhaus S."/>
            <person name="Gonzalez K."/>
            <person name="Herman E.K."/>
            <person name="Lin Y.C."/>
            <person name="Napier J."/>
            <person name="Ogata H."/>
            <person name="Sarno A.F."/>
            <person name="Shmutz J."/>
            <person name="Schroeder D."/>
            <person name="de Vargas C."/>
            <person name="Verret F."/>
            <person name="von Dassow P."/>
            <person name="Valentin K."/>
            <person name="Van de Peer Y."/>
            <person name="Wheeler G."/>
            <person name="Dacks J.B."/>
            <person name="Delwiche C.F."/>
            <person name="Dyhrman S.T."/>
            <person name="Glockner G."/>
            <person name="John U."/>
            <person name="Richards T."/>
            <person name="Worden A.Z."/>
            <person name="Zhang X."/>
            <person name="Grigoriev I.V."/>
            <person name="Allen A.E."/>
            <person name="Bidle K."/>
            <person name="Borodovsky M."/>
            <person name="Bowler C."/>
            <person name="Brownlee C."/>
            <person name="Cock J.M."/>
            <person name="Elias M."/>
            <person name="Gladyshev V.N."/>
            <person name="Groth M."/>
            <person name="Guda C."/>
            <person name="Hadaegh A."/>
            <person name="Iglesias-Rodriguez M.D."/>
            <person name="Jenkins J."/>
            <person name="Jones B.M."/>
            <person name="Lawson T."/>
            <person name="Leese F."/>
            <person name="Lindquist E."/>
            <person name="Lobanov A."/>
            <person name="Lomsadze A."/>
            <person name="Malik S.B."/>
            <person name="Marsh M.E."/>
            <person name="Mackinder L."/>
            <person name="Mock T."/>
            <person name="Mueller-Roeber B."/>
            <person name="Pagarete A."/>
            <person name="Parker M."/>
            <person name="Probert I."/>
            <person name="Quesneville H."/>
            <person name="Raines C."/>
            <person name="Rensing S.A."/>
            <person name="Riano-Pachon D.M."/>
            <person name="Richier S."/>
            <person name="Rokitta S."/>
            <person name="Shiraiwa Y."/>
            <person name="Soanes D.M."/>
            <person name="van der Giezen M."/>
            <person name="Wahlund T.M."/>
            <person name="Williams B."/>
            <person name="Wilson W."/>
            <person name="Wolfe G."/>
            <person name="Wurch L.L."/>
        </authorList>
    </citation>
    <scope>NUCLEOTIDE SEQUENCE</scope>
</reference>
<reference evidence="3" key="2">
    <citation type="submission" date="2024-10" db="UniProtKB">
        <authorList>
            <consortium name="EnsemblProtists"/>
        </authorList>
    </citation>
    <scope>IDENTIFICATION</scope>
</reference>
<sequence length="943" mass="103080">MGAQHVPDYCAFPGAAFRFVKGRVARHNDPWNCDSPLSSRWRDEFLFVAEKLPISTRFSCGMNDEPMASGPDASALAASDTVIIVAYHLPIIITRTAGGGYNVEWDDDRGLNRDGMNLPTQCIYIGCIDMEVTDEAEQESIERLLLENYSCVVLFLEPELKAAYYHGFCRGYLTPILHNQMHQHRGVDPFQEGEWRAYCTVNRLFAAKVMEVYSPGHMIWVHDYHLMLLPSCILRKLRSAKIGLFIHAPFPASDLWGSVAVRTELLRSLLNADLLGFLLFEYTRNFLSCCKRMLGLEYEFHKGGYLGVEYEGRHVMLQVATFGISPPKLEARLAAMSHAASGRAAFHGHAHAPLAAPTDCAAELGSAIAQASSSVCSSGRVVVGGVDYLDRLKGVAPKMLAWEALLRDYPHYRNGHVLLQVCVGARNKIHIQEAGQVEAEITRIVERISAAYPGTVHFEVRSSLSPAARLQLWAGERRGSAAAEGRAGSNPGMGMLVGTQLREAVNVWPLEYVYSRHLRGLPAGVLVLSEFSGFARVLNGGLRELVEALDTALRMAPAERLARGLKDLAHIQRCTLEEFANRFVTDLKATQTKREEDFVSVGFGLSSFRMVGMGAGFKPLDVVESLDKFQRSSHRALLLDWGGTLTPADAGLYDTRDSTDGHVVPQRVLNALQTLCADPKNHVMILSGLGKEKAADSSAPGREGRVLAVLAAFGSVPNLSLAVEHGFTYRVQGGQWQQLVHGVDTSWRSVAASVMQRYCTVTHGAYVLSKGSSMAWNFADSDPEFGVMQAKEVQFALQHVLSAFPVVVRTGKGYVEACLKDVNKGVMAERFVDLCQGGGARPLDFVLCIGDDSTDELMFGHLHQKLGKHARQLLTSTVGRKPSEANSYLNDHGEVLELLELLCTHGNHPPGSQPAAASSMRRMAAPVASGGMSASYQNLAALG</sequence>
<dbReference type="SUPFAM" id="SSF56784">
    <property type="entry name" value="HAD-like"/>
    <property type="match status" value="1"/>
</dbReference>
<dbReference type="PANTHER" id="PTHR10788">
    <property type="entry name" value="TREHALOSE-6-PHOSPHATE SYNTHASE"/>
    <property type="match status" value="1"/>
</dbReference>
<keyword evidence="4" id="KW-1185">Reference proteome</keyword>
<evidence type="ECO:0000256" key="2">
    <source>
        <dbReference type="ARBA" id="ARBA00006330"/>
    </source>
</evidence>
<accession>A0A0D3JXE0</accession>
<dbReference type="Gene3D" id="3.40.50.2000">
    <property type="entry name" value="Glycogen Phosphorylase B"/>
    <property type="match status" value="2"/>
</dbReference>
<dbReference type="NCBIfam" id="TIGR00685">
    <property type="entry name" value="T6PP"/>
    <property type="match status" value="1"/>
</dbReference>
<dbReference type="InterPro" id="IPR003337">
    <property type="entry name" value="Trehalose_PPase"/>
</dbReference>
<comment type="similarity">
    <text evidence="2">In the C-terminal section; belongs to the trehalose phosphatase family.</text>
</comment>
<dbReference type="GeneID" id="17273722"/>
<dbReference type="Proteomes" id="UP000013827">
    <property type="component" value="Unassembled WGS sequence"/>
</dbReference>
<dbReference type="RefSeq" id="XP_005780604.1">
    <property type="nucleotide sequence ID" value="XM_005780547.1"/>
</dbReference>
<name>A0A0D3JXE0_EMIH1</name>
<dbReference type="CDD" id="cd03788">
    <property type="entry name" value="GT20_TPS"/>
    <property type="match status" value="1"/>
</dbReference>
<protein>
    <submittedName>
        <fullName evidence="3">Uncharacterized protein</fullName>
    </submittedName>
</protein>
<dbReference type="eggNOG" id="KOG1050">
    <property type="taxonomic scope" value="Eukaryota"/>
</dbReference>
<dbReference type="InterPro" id="IPR001830">
    <property type="entry name" value="Glyco_trans_20"/>
</dbReference>
<dbReference type="KEGG" id="ehx:EMIHUDRAFT_558042"/>
<dbReference type="Gene3D" id="3.30.70.1020">
    <property type="entry name" value="Trehalose-6-phosphate phosphatase related protein, domain 2"/>
    <property type="match status" value="1"/>
</dbReference>
<dbReference type="PANTHER" id="PTHR10788:SF94">
    <property type="entry name" value="ALPHA,ALPHA-TREHALOSE-PHOSPHATE SYNTHASE [UDP-FORMING] 5"/>
    <property type="match status" value="1"/>
</dbReference>
<evidence type="ECO:0000256" key="1">
    <source>
        <dbReference type="ARBA" id="ARBA00005409"/>
    </source>
</evidence>
<dbReference type="HOGENOM" id="CLU_002351_3_1_1"/>
<dbReference type="Pfam" id="PF00982">
    <property type="entry name" value="Glyco_transf_20"/>
    <property type="match status" value="3"/>
</dbReference>
<organism evidence="3 4">
    <name type="scientific">Emiliania huxleyi (strain CCMP1516)</name>
    <dbReference type="NCBI Taxonomy" id="280463"/>
    <lineage>
        <taxon>Eukaryota</taxon>
        <taxon>Haptista</taxon>
        <taxon>Haptophyta</taxon>
        <taxon>Prymnesiophyceae</taxon>
        <taxon>Isochrysidales</taxon>
        <taxon>Noelaerhabdaceae</taxon>
        <taxon>Emiliania</taxon>
    </lineage>
</organism>
<dbReference type="STRING" id="2903.R1ENE1"/>
<dbReference type="GO" id="GO:0005992">
    <property type="term" value="P:trehalose biosynthetic process"/>
    <property type="evidence" value="ECO:0007669"/>
    <property type="project" value="InterPro"/>
</dbReference>
<evidence type="ECO:0000313" key="3">
    <source>
        <dbReference type="EnsemblProtists" id="EOD28175"/>
    </source>
</evidence>
<dbReference type="PaxDb" id="2903-EOD28175"/>
<dbReference type="EnsemblProtists" id="EOD28175">
    <property type="protein sequence ID" value="EOD28175"/>
    <property type="gene ID" value="EMIHUDRAFT_558042"/>
</dbReference>
<dbReference type="InterPro" id="IPR036412">
    <property type="entry name" value="HAD-like_sf"/>
</dbReference>
<dbReference type="Gene3D" id="3.40.50.1000">
    <property type="entry name" value="HAD superfamily/HAD-like"/>
    <property type="match status" value="1"/>
</dbReference>
<dbReference type="SUPFAM" id="SSF53756">
    <property type="entry name" value="UDP-Glycosyltransferase/glycogen phosphorylase"/>
    <property type="match status" value="1"/>
</dbReference>
<dbReference type="GO" id="GO:0005829">
    <property type="term" value="C:cytosol"/>
    <property type="evidence" value="ECO:0007669"/>
    <property type="project" value="TreeGrafter"/>
</dbReference>
<comment type="similarity">
    <text evidence="1">In the N-terminal section; belongs to the glycosyltransferase 20 family.</text>
</comment>
<dbReference type="GO" id="GO:0004805">
    <property type="term" value="F:trehalose-phosphatase activity"/>
    <property type="evidence" value="ECO:0007669"/>
    <property type="project" value="TreeGrafter"/>
</dbReference>